<evidence type="ECO:0000313" key="2">
    <source>
        <dbReference type="EMBL" id="MDX8150002.1"/>
    </source>
</evidence>
<dbReference type="SMART" id="SM00849">
    <property type="entry name" value="Lactamase_B"/>
    <property type="match status" value="1"/>
</dbReference>
<reference evidence="2 3" key="1">
    <citation type="submission" date="2023-11" db="EMBL/GenBank/DDBJ databases">
        <authorList>
            <person name="Xu M."/>
            <person name="Jiang T."/>
        </authorList>
    </citation>
    <scope>NUCLEOTIDE SEQUENCE [LARGE SCALE GENOMIC DNA]</scope>
    <source>
        <strain evidence="2 3">SD</strain>
    </source>
</reference>
<organism evidence="2 3">
    <name type="scientific">Patulibacter brassicae</name>
    <dbReference type="NCBI Taxonomy" id="1705717"/>
    <lineage>
        <taxon>Bacteria</taxon>
        <taxon>Bacillati</taxon>
        <taxon>Actinomycetota</taxon>
        <taxon>Thermoleophilia</taxon>
        <taxon>Solirubrobacterales</taxon>
        <taxon>Patulibacteraceae</taxon>
        <taxon>Patulibacter</taxon>
    </lineage>
</organism>
<dbReference type="Proteomes" id="UP001277761">
    <property type="component" value="Unassembled WGS sequence"/>
</dbReference>
<dbReference type="InterPro" id="IPR036866">
    <property type="entry name" value="RibonucZ/Hydroxyglut_hydro"/>
</dbReference>
<evidence type="ECO:0000259" key="1">
    <source>
        <dbReference type="SMART" id="SM00849"/>
    </source>
</evidence>
<comment type="caution">
    <text evidence="2">The sequence shown here is derived from an EMBL/GenBank/DDBJ whole genome shotgun (WGS) entry which is preliminary data.</text>
</comment>
<dbReference type="EMBL" id="JAXAVX010000001">
    <property type="protein sequence ID" value="MDX8150002.1"/>
    <property type="molecule type" value="Genomic_DNA"/>
</dbReference>
<dbReference type="RefSeq" id="WP_319952155.1">
    <property type="nucleotide sequence ID" value="NZ_JAXAVX010000001.1"/>
</dbReference>
<dbReference type="Gene3D" id="3.60.15.10">
    <property type="entry name" value="Ribonuclease Z/Hydroxyacylglutathione hydrolase-like"/>
    <property type="match status" value="1"/>
</dbReference>
<protein>
    <submittedName>
        <fullName evidence="2">MBL fold metallo-hydrolase</fullName>
    </submittedName>
</protein>
<feature type="domain" description="Metallo-beta-lactamase" evidence="1">
    <location>
        <begin position="31"/>
        <end position="257"/>
    </location>
</feature>
<dbReference type="Pfam" id="PF00753">
    <property type="entry name" value="Lactamase_B"/>
    <property type="match status" value="1"/>
</dbReference>
<dbReference type="InterPro" id="IPR001279">
    <property type="entry name" value="Metallo-B-lactamas"/>
</dbReference>
<accession>A0ABU4VF77</accession>
<dbReference type="PANTHER" id="PTHR23131:SF4">
    <property type="entry name" value="METALLO-BETA-LACTAMASE SUPERFAMILY POTEIN"/>
    <property type="match status" value="1"/>
</dbReference>
<evidence type="ECO:0000313" key="3">
    <source>
        <dbReference type="Proteomes" id="UP001277761"/>
    </source>
</evidence>
<dbReference type="InterPro" id="IPR050662">
    <property type="entry name" value="Sec-metab_biosynth-thioest"/>
</dbReference>
<keyword evidence="3" id="KW-1185">Reference proteome</keyword>
<gene>
    <name evidence="2" type="ORF">SK069_00220</name>
</gene>
<dbReference type="SUPFAM" id="SSF56281">
    <property type="entry name" value="Metallo-hydrolase/oxidoreductase"/>
    <property type="match status" value="1"/>
</dbReference>
<sequence>MSAPDHGPGHPLAAAAGVHPIELPTPFPVGDVNCWLVEDDPLTLVDVGPATAAALVALERGLAARDRRIEDLERVLLTHEHADHLGLTDIVLDRSGAELVVLDALAPRMERADELFRRETRFTGALMERHGVPTDVVLALVPMQRAHAAFANPSVPVGRTVADGETVEFADRTLRVHHRPGHSMTDTIFVDEARRLAIGGDHLLEAISSNPLMACEPERLWRDEAPTADDRVRTLPRYEASLSATARMGLEVVVGGHGPPVTDVAPLVAERARATERRKAKIHGLLPPEGATAFEIGRRMWGDVALKSAYLVISEVVGHLDLLEADGAVAPRLVDGVERWLPQR</sequence>
<dbReference type="PANTHER" id="PTHR23131">
    <property type="entry name" value="ENDORIBONUCLEASE LACTB2"/>
    <property type="match status" value="1"/>
</dbReference>
<proteinExistence type="predicted"/>
<name>A0ABU4VF77_9ACTN</name>